<name>A0A9P4KE13_9PLEO</name>
<organism evidence="2 3">
    <name type="scientific">Lojkania enalia</name>
    <dbReference type="NCBI Taxonomy" id="147567"/>
    <lineage>
        <taxon>Eukaryota</taxon>
        <taxon>Fungi</taxon>
        <taxon>Dikarya</taxon>
        <taxon>Ascomycota</taxon>
        <taxon>Pezizomycotina</taxon>
        <taxon>Dothideomycetes</taxon>
        <taxon>Pleosporomycetidae</taxon>
        <taxon>Pleosporales</taxon>
        <taxon>Pleosporales incertae sedis</taxon>
        <taxon>Lojkania</taxon>
    </lineage>
</organism>
<sequence length="262" mass="28132">MQRAHAASAGHTPNSSNPTMGRCCDAACRIELPATRQLSRKMPCGSSLRAPELAIPFSTASSTTASEPHPARSSSPRLQCSTRTPGGLPHSIGLDAAHTTSCVGLLGSSPPLQKQKCLTCCTPTSQRLRALHVRNALAKRLWVTHTESPRTRESIACTLTSSRSYRALHLPSTFIRPPSSRELSPTSHQMAKKPQEATSAWPRMISSGSDTAQHSPGAHRIGQLKTLFMKPAKGLVSLHSTGIPLETRASMYFARLATLVKV</sequence>
<dbReference type="EMBL" id="ML986591">
    <property type="protein sequence ID" value="KAF2267489.1"/>
    <property type="molecule type" value="Genomic_DNA"/>
</dbReference>
<gene>
    <name evidence="2" type="ORF">CC78DRAFT_530868</name>
</gene>
<accession>A0A9P4KE13</accession>
<evidence type="ECO:0000313" key="3">
    <source>
        <dbReference type="Proteomes" id="UP000800093"/>
    </source>
</evidence>
<feature type="region of interest" description="Disordered" evidence="1">
    <location>
        <begin position="176"/>
        <end position="199"/>
    </location>
</feature>
<comment type="caution">
    <text evidence="2">The sequence shown here is derived from an EMBL/GenBank/DDBJ whole genome shotgun (WGS) entry which is preliminary data.</text>
</comment>
<keyword evidence="3" id="KW-1185">Reference proteome</keyword>
<dbReference type="Proteomes" id="UP000800093">
    <property type="component" value="Unassembled WGS sequence"/>
</dbReference>
<reference evidence="3" key="1">
    <citation type="journal article" date="2020" name="Stud. Mycol.">
        <title>101 Dothideomycetes genomes: A test case for predicting lifestyles and emergence of pathogens.</title>
        <authorList>
            <person name="Haridas S."/>
            <person name="Albert R."/>
            <person name="Binder M."/>
            <person name="Bloem J."/>
            <person name="LaButti K."/>
            <person name="Salamov A."/>
            <person name="Andreopoulos B."/>
            <person name="Baker S."/>
            <person name="Barry K."/>
            <person name="Bills G."/>
            <person name="Bluhm B."/>
            <person name="Cannon C."/>
            <person name="Castanera R."/>
            <person name="Culley D."/>
            <person name="Daum C."/>
            <person name="Ezra D."/>
            <person name="Gonzalez J."/>
            <person name="Henrissat B."/>
            <person name="Kuo A."/>
            <person name="Liang C."/>
            <person name="Lipzen A."/>
            <person name="Lutzoni F."/>
            <person name="Magnuson J."/>
            <person name="Mondo S."/>
            <person name="Nolan M."/>
            <person name="Ohm R."/>
            <person name="Pangilinan J."/>
            <person name="Park H.-J."/>
            <person name="Ramirez L."/>
            <person name="Alfaro M."/>
            <person name="Sun H."/>
            <person name="Tritt A."/>
            <person name="Yoshinaga Y."/>
            <person name="Zwiers L.-H."/>
            <person name="Turgeon B."/>
            <person name="Goodwin S."/>
            <person name="Spatafora J."/>
            <person name="Crous P."/>
            <person name="Grigoriev I."/>
        </authorList>
    </citation>
    <scope>NUCLEOTIDE SEQUENCE [LARGE SCALE GENOMIC DNA]</scope>
    <source>
        <strain evidence="3">CBS 304.66</strain>
    </source>
</reference>
<feature type="region of interest" description="Disordered" evidence="1">
    <location>
        <begin position="60"/>
        <end position="87"/>
    </location>
</feature>
<feature type="compositionally biased region" description="Polar residues" evidence="1">
    <location>
        <begin position="60"/>
        <end position="84"/>
    </location>
</feature>
<dbReference type="AlphaFoldDB" id="A0A9P4KE13"/>
<feature type="non-terminal residue" evidence="2">
    <location>
        <position position="262"/>
    </location>
</feature>
<proteinExistence type="predicted"/>
<protein>
    <submittedName>
        <fullName evidence="2">Uncharacterized protein</fullName>
    </submittedName>
</protein>
<evidence type="ECO:0000313" key="2">
    <source>
        <dbReference type="EMBL" id="KAF2267489.1"/>
    </source>
</evidence>
<evidence type="ECO:0000256" key="1">
    <source>
        <dbReference type="SAM" id="MobiDB-lite"/>
    </source>
</evidence>